<accession>A0ABT8WZH7</accession>
<comment type="similarity">
    <text evidence="1">Belongs to the sigma-70 factor family. ECF subfamily.</text>
</comment>
<dbReference type="InterPro" id="IPR013325">
    <property type="entry name" value="RNA_pol_sigma_r2"/>
</dbReference>
<comment type="caution">
    <text evidence="7">The sequence shown here is derived from an EMBL/GenBank/DDBJ whole genome shotgun (WGS) entry which is preliminary data.</text>
</comment>
<keyword evidence="4" id="KW-0804">Transcription</keyword>
<dbReference type="InterPro" id="IPR039425">
    <property type="entry name" value="RNA_pol_sigma-70-like"/>
</dbReference>
<name>A0ABT8WZH7_9FLAO</name>
<dbReference type="Pfam" id="PF08281">
    <property type="entry name" value="Sigma70_r4_2"/>
    <property type="match status" value="1"/>
</dbReference>
<evidence type="ECO:0000256" key="3">
    <source>
        <dbReference type="ARBA" id="ARBA00023082"/>
    </source>
</evidence>
<protein>
    <submittedName>
        <fullName evidence="7">Sigma-70 family RNA polymerase sigma factor</fullName>
    </submittedName>
</protein>
<dbReference type="Gene3D" id="1.10.10.10">
    <property type="entry name" value="Winged helix-like DNA-binding domain superfamily/Winged helix DNA-binding domain"/>
    <property type="match status" value="1"/>
</dbReference>
<evidence type="ECO:0000259" key="5">
    <source>
        <dbReference type="Pfam" id="PF04542"/>
    </source>
</evidence>
<dbReference type="InterPro" id="IPR013324">
    <property type="entry name" value="RNA_pol_sigma_r3/r4-like"/>
</dbReference>
<dbReference type="CDD" id="cd06171">
    <property type="entry name" value="Sigma70_r4"/>
    <property type="match status" value="1"/>
</dbReference>
<proteinExistence type="inferred from homology"/>
<dbReference type="EMBL" id="JAUOEM010000002">
    <property type="protein sequence ID" value="MDO5987042.1"/>
    <property type="molecule type" value="Genomic_DNA"/>
</dbReference>
<organism evidence="7 8">
    <name type="scientific">Flavivirga amylovorans</name>
    <dbReference type="NCBI Taxonomy" id="870486"/>
    <lineage>
        <taxon>Bacteria</taxon>
        <taxon>Pseudomonadati</taxon>
        <taxon>Bacteroidota</taxon>
        <taxon>Flavobacteriia</taxon>
        <taxon>Flavobacteriales</taxon>
        <taxon>Flavobacteriaceae</taxon>
        <taxon>Flavivirga</taxon>
    </lineage>
</organism>
<reference evidence="7" key="1">
    <citation type="submission" date="2023-07" db="EMBL/GenBank/DDBJ databases">
        <title>Two novel species in the genus Flavivirga.</title>
        <authorList>
            <person name="Kwon K."/>
        </authorList>
    </citation>
    <scope>NUCLEOTIDE SEQUENCE</scope>
    <source>
        <strain evidence="7">KACC 14157</strain>
    </source>
</reference>
<evidence type="ECO:0000256" key="4">
    <source>
        <dbReference type="ARBA" id="ARBA00023163"/>
    </source>
</evidence>
<evidence type="ECO:0000259" key="6">
    <source>
        <dbReference type="Pfam" id="PF08281"/>
    </source>
</evidence>
<evidence type="ECO:0000313" key="7">
    <source>
        <dbReference type="EMBL" id="MDO5987042.1"/>
    </source>
</evidence>
<keyword evidence="8" id="KW-1185">Reference proteome</keyword>
<dbReference type="Proteomes" id="UP001176891">
    <property type="component" value="Unassembled WGS sequence"/>
</dbReference>
<evidence type="ECO:0000256" key="1">
    <source>
        <dbReference type="ARBA" id="ARBA00010641"/>
    </source>
</evidence>
<dbReference type="PANTHER" id="PTHR43133:SF46">
    <property type="entry name" value="RNA POLYMERASE SIGMA-70 FACTOR ECF SUBFAMILY"/>
    <property type="match status" value="1"/>
</dbReference>
<evidence type="ECO:0000256" key="2">
    <source>
        <dbReference type="ARBA" id="ARBA00023015"/>
    </source>
</evidence>
<dbReference type="InterPro" id="IPR014284">
    <property type="entry name" value="RNA_pol_sigma-70_dom"/>
</dbReference>
<sequence length="169" mass="20072">MKDSNSVCLEHNYRKVFDNHSEELRNYLYYRCGDLQQAEDIVQDSFIKLWNNCKKVLLEKARGYLYAISKNAFYNEVAHKKVILKYAKQPQKISDIETPEYKMEEDEFMVKLENAIQSLPEGQREVFLLNRVDKKTYKEMAEMLGVSQKAIEKRMHKALIKLRLTIKNI</sequence>
<keyword evidence="2" id="KW-0805">Transcription regulation</keyword>
<dbReference type="InterPro" id="IPR013249">
    <property type="entry name" value="RNA_pol_sigma70_r4_t2"/>
</dbReference>
<gene>
    <name evidence="7" type="ORF">Q4Q39_06430</name>
</gene>
<dbReference type="SUPFAM" id="SSF88946">
    <property type="entry name" value="Sigma2 domain of RNA polymerase sigma factors"/>
    <property type="match status" value="1"/>
</dbReference>
<feature type="domain" description="RNA polymerase sigma-70 region 2" evidence="5">
    <location>
        <begin position="17"/>
        <end position="80"/>
    </location>
</feature>
<dbReference type="PANTHER" id="PTHR43133">
    <property type="entry name" value="RNA POLYMERASE ECF-TYPE SIGMA FACTO"/>
    <property type="match status" value="1"/>
</dbReference>
<dbReference type="Gene3D" id="1.10.1740.10">
    <property type="match status" value="1"/>
</dbReference>
<keyword evidence="3" id="KW-0731">Sigma factor</keyword>
<dbReference type="Pfam" id="PF04542">
    <property type="entry name" value="Sigma70_r2"/>
    <property type="match status" value="1"/>
</dbReference>
<feature type="domain" description="RNA polymerase sigma factor 70 region 4 type 2" evidence="6">
    <location>
        <begin position="111"/>
        <end position="162"/>
    </location>
</feature>
<dbReference type="InterPro" id="IPR007627">
    <property type="entry name" value="RNA_pol_sigma70_r2"/>
</dbReference>
<dbReference type="RefSeq" id="WP_303281585.1">
    <property type="nucleotide sequence ID" value="NZ_BAABCZ010000005.1"/>
</dbReference>
<dbReference type="InterPro" id="IPR036388">
    <property type="entry name" value="WH-like_DNA-bd_sf"/>
</dbReference>
<evidence type="ECO:0000313" key="8">
    <source>
        <dbReference type="Proteomes" id="UP001176891"/>
    </source>
</evidence>
<dbReference type="NCBIfam" id="TIGR02937">
    <property type="entry name" value="sigma70-ECF"/>
    <property type="match status" value="1"/>
</dbReference>
<dbReference type="SUPFAM" id="SSF88659">
    <property type="entry name" value="Sigma3 and sigma4 domains of RNA polymerase sigma factors"/>
    <property type="match status" value="1"/>
</dbReference>